<dbReference type="InterPro" id="IPR003156">
    <property type="entry name" value="DHHA1_dom"/>
</dbReference>
<dbReference type="CDD" id="cd00673">
    <property type="entry name" value="AlaRS_core"/>
    <property type="match status" value="1"/>
</dbReference>
<protein>
    <recommendedName>
        <fullName evidence="11">Alanine--tRNA ligase</fullName>
        <ecNumber evidence="11">6.1.1.7</ecNumber>
    </recommendedName>
    <alternativeName>
        <fullName evidence="11">Alanyl-tRNA synthetase</fullName>
        <shortName evidence="11">AlaRS</shortName>
    </alternativeName>
</protein>
<evidence type="ECO:0000256" key="3">
    <source>
        <dbReference type="ARBA" id="ARBA00022598"/>
    </source>
</evidence>
<evidence type="ECO:0000259" key="13">
    <source>
        <dbReference type="PROSITE" id="PS50860"/>
    </source>
</evidence>
<dbReference type="Proteomes" id="UP000189818">
    <property type="component" value="Unassembled WGS sequence"/>
</dbReference>
<dbReference type="PRINTS" id="PR00980">
    <property type="entry name" value="TRNASYNTHALA"/>
</dbReference>
<dbReference type="InterPro" id="IPR018164">
    <property type="entry name" value="Ala-tRNA-synth_IIc_N"/>
</dbReference>
<dbReference type="SUPFAM" id="SSF55186">
    <property type="entry name" value="ThrRS/AlaRS common domain"/>
    <property type="match status" value="1"/>
</dbReference>
<dbReference type="Gene3D" id="3.10.310.40">
    <property type="match status" value="1"/>
</dbReference>
<dbReference type="InterPro" id="IPR009000">
    <property type="entry name" value="Transl_B-barrel_sf"/>
</dbReference>
<dbReference type="STRING" id="439228.SAMN06295920_10898"/>
<comment type="subcellular location">
    <subcellularLocation>
        <location evidence="11">Cytoplasm</location>
    </subcellularLocation>
</comment>
<dbReference type="InterPro" id="IPR012947">
    <property type="entry name" value="tRNA_SAD"/>
</dbReference>
<evidence type="ECO:0000256" key="9">
    <source>
        <dbReference type="ARBA" id="ARBA00022917"/>
    </source>
</evidence>
<feature type="binding site" evidence="11">
    <location>
        <position position="568"/>
    </location>
    <ligand>
        <name>Zn(2+)</name>
        <dbReference type="ChEBI" id="CHEBI:29105"/>
    </ligand>
</feature>
<dbReference type="Pfam" id="PF01411">
    <property type="entry name" value="tRNA-synt_2c"/>
    <property type="match status" value="1"/>
</dbReference>
<keyword evidence="10 11" id="KW-0030">Aminoacyl-tRNA synthetase</keyword>
<evidence type="ECO:0000256" key="8">
    <source>
        <dbReference type="ARBA" id="ARBA00022884"/>
    </source>
</evidence>
<feature type="compositionally biased region" description="Gly residues" evidence="12">
    <location>
        <begin position="851"/>
        <end position="866"/>
    </location>
</feature>
<keyword evidence="3 11" id="KW-0436">Ligase</keyword>
<dbReference type="SUPFAM" id="SSF55681">
    <property type="entry name" value="Class II aaRS and biotin synthetases"/>
    <property type="match status" value="1"/>
</dbReference>
<gene>
    <name evidence="11" type="primary">alaS</name>
    <name evidence="14" type="ORF">SAMN06295920_10898</name>
</gene>
<dbReference type="Gene3D" id="3.30.54.20">
    <property type="match status" value="1"/>
</dbReference>
<dbReference type="Pfam" id="PF07973">
    <property type="entry name" value="tRNA_SAD"/>
    <property type="match status" value="1"/>
</dbReference>
<dbReference type="InterPro" id="IPR018165">
    <property type="entry name" value="Ala-tRNA-synth_IIc_core"/>
</dbReference>
<evidence type="ECO:0000256" key="2">
    <source>
        <dbReference type="ARBA" id="ARBA00022555"/>
    </source>
</evidence>
<dbReference type="GO" id="GO:0005829">
    <property type="term" value="C:cytosol"/>
    <property type="evidence" value="ECO:0007669"/>
    <property type="project" value="TreeGrafter"/>
</dbReference>
<accession>A0A1T5F3H8</accession>
<dbReference type="EC" id="6.1.1.7" evidence="11"/>
<dbReference type="EMBL" id="FUYM01000008">
    <property type="protein sequence ID" value="SKB90686.1"/>
    <property type="molecule type" value="Genomic_DNA"/>
</dbReference>
<evidence type="ECO:0000313" key="14">
    <source>
        <dbReference type="EMBL" id="SKB90686.1"/>
    </source>
</evidence>
<comment type="catalytic activity">
    <reaction evidence="11">
        <text>tRNA(Ala) + L-alanine + ATP = L-alanyl-tRNA(Ala) + AMP + diphosphate</text>
        <dbReference type="Rhea" id="RHEA:12540"/>
        <dbReference type="Rhea" id="RHEA-COMP:9657"/>
        <dbReference type="Rhea" id="RHEA-COMP:9923"/>
        <dbReference type="ChEBI" id="CHEBI:30616"/>
        <dbReference type="ChEBI" id="CHEBI:33019"/>
        <dbReference type="ChEBI" id="CHEBI:57972"/>
        <dbReference type="ChEBI" id="CHEBI:78442"/>
        <dbReference type="ChEBI" id="CHEBI:78497"/>
        <dbReference type="ChEBI" id="CHEBI:456215"/>
        <dbReference type="EC" id="6.1.1.7"/>
    </reaction>
</comment>
<dbReference type="GO" id="GO:0004813">
    <property type="term" value="F:alanine-tRNA ligase activity"/>
    <property type="evidence" value="ECO:0007669"/>
    <property type="project" value="UniProtKB-UniRule"/>
</dbReference>
<dbReference type="PANTHER" id="PTHR11777:SF9">
    <property type="entry name" value="ALANINE--TRNA LIGASE, CYTOPLASMIC"/>
    <property type="match status" value="1"/>
</dbReference>
<feature type="binding site" evidence="11">
    <location>
        <position position="675"/>
    </location>
    <ligand>
        <name>Zn(2+)</name>
        <dbReference type="ChEBI" id="CHEBI:29105"/>
    </ligand>
</feature>
<comment type="function">
    <text evidence="11">Catalyzes the attachment of alanine to tRNA(Ala) in a two-step reaction: alanine is first activated by ATP to form Ala-AMP and then transferred to the acceptor end of tRNA(Ala). Also edits incorrectly charged Ser-tRNA(Ala) and Gly-tRNA(Ala) via its editing domain.</text>
</comment>
<dbReference type="GO" id="GO:0002161">
    <property type="term" value="F:aminoacyl-tRNA deacylase activity"/>
    <property type="evidence" value="ECO:0007669"/>
    <property type="project" value="TreeGrafter"/>
</dbReference>
<evidence type="ECO:0000256" key="11">
    <source>
        <dbReference type="HAMAP-Rule" id="MF_00036"/>
    </source>
</evidence>
<dbReference type="RefSeq" id="WP_079649468.1">
    <property type="nucleotide sequence ID" value="NZ_FUYM01000008.1"/>
</dbReference>
<feature type="binding site" evidence="11">
    <location>
        <position position="679"/>
    </location>
    <ligand>
        <name>Zn(2+)</name>
        <dbReference type="ChEBI" id="CHEBI:29105"/>
    </ligand>
</feature>
<keyword evidence="11" id="KW-0963">Cytoplasm</keyword>
<evidence type="ECO:0000256" key="6">
    <source>
        <dbReference type="ARBA" id="ARBA00022833"/>
    </source>
</evidence>
<dbReference type="Gene3D" id="2.40.30.130">
    <property type="match status" value="1"/>
</dbReference>
<dbReference type="FunFam" id="3.30.54.20:FF:000001">
    <property type="entry name" value="Alanine--tRNA ligase"/>
    <property type="match status" value="1"/>
</dbReference>
<dbReference type="GO" id="GO:0006419">
    <property type="term" value="P:alanyl-tRNA aminoacylation"/>
    <property type="evidence" value="ECO:0007669"/>
    <property type="project" value="UniProtKB-UniRule"/>
</dbReference>
<evidence type="ECO:0000256" key="4">
    <source>
        <dbReference type="ARBA" id="ARBA00022723"/>
    </source>
</evidence>
<keyword evidence="2 11" id="KW-0820">tRNA-binding</keyword>
<name>A0A1T5F3H8_9SPHN</name>
<dbReference type="FunFam" id="3.10.310.40:FF:000001">
    <property type="entry name" value="Alanine--tRNA ligase"/>
    <property type="match status" value="1"/>
</dbReference>
<keyword evidence="15" id="KW-1185">Reference proteome</keyword>
<dbReference type="Gene3D" id="6.10.250.550">
    <property type="match status" value="1"/>
</dbReference>
<dbReference type="InterPro" id="IPR002318">
    <property type="entry name" value="Ala-tRNA-lgiase_IIc"/>
</dbReference>
<dbReference type="Pfam" id="PF02272">
    <property type="entry name" value="DHHA1"/>
    <property type="match status" value="1"/>
</dbReference>
<sequence length="887" mass="95182">MTSTNDIRRSFLDHFAKEGHELVPSAPLVPHNDPTLMFVNAGMVPFKNVFTGLEKRPYSTATSSQKCVRAGGKHNDLDNVGYTARHHTFFEMLGNFSFGDYFKERAISLAWSLITGTWGIPAERLTVTVFHTDDEAFDLWKKIGMPESRIIRIPTSDNFWSMGDTGPCGPCSEIFYDHGAHIPGGPPGSPDEDGDRFVEIWNLVFMQYEQVDKETRIDLPRPSIDTGMGLERIAAVLQGVHDNYDTDTFKALIAASGELTRTATNGDFKASHRVIADHLRASGFLVADGVLPANEGRGYVLRRIMRRAMRHAHLLGAAEPLMYRLVPSLVAEMGAAYPELVRAQPLIEETLKLEETRFRQTLANGLRLLDEATGGMKPGDVLPGAVAFKLYDTFGFPYDLTEDALRAQDLGVDRSGFDAAMAEQKAAARAAWKGSGEKASDEVWFDIAEEFGGTEFTGYVSEEGDGQLLAIVKDGQRVAEAKAGDEVVLVTNQTPFYGESGGQMGDAGRITGDNGLEIAVEDTAKPLGRLHAHRGKVVSGSVRTGDALHLIVDGDRRTRIRANHSATHLLHAALRNRLGSHVTQKGSLVAADRFRFDFSHPKALTPEDIAAIEAEVNRHIRENDEVTTRLMTPDAAIEAGAMALFGEKYGDEVRVLSMGRADRDLGAKSYSVELCGGTHVSALGDIALFKIISESAVSSGVRRIEALTGEAARLWLIQRDEKLKEAAAALKTAPDDVPARIAALVEERRKLERELAEAKKALALGGGSKAEAAGPEDVAGVKFLPQVVEGLDPKGLRGLVDEAKATLGSGVSVIVAVNDGRASVAAGVTGDLTDRISAVDLVKAAVTALGGQGGGGRPDMAQGGGPDGDRAADAVAAVRDVLAKVPA</sequence>
<dbReference type="FunFam" id="3.30.980.10:FF:000004">
    <property type="entry name" value="Alanine--tRNA ligase, cytoplasmic"/>
    <property type="match status" value="1"/>
</dbReference>
<keyword evidence="6 11" id="KW-0862">Zinc</keyword>
<proteinExistence type="inferred from homology"/>
<keyword evidence="5 11" id="KW-0547">Nucleotide-binding</keyword>
<feature type="domain" description="Alanyl-transfer RNA synthetases family profile" evidence="13">
    <location>
        <begin position="2"/>
        <end position="718"/>
    </location>
</feature>
<dbReference type="InterPro" id="IPR045864">
    <property type="entry name" value="aa-tRNA-synth_II/BPL/LPL"/>
</dbReference>
<evidence type="ECO:0000313" key="15">
    <source>
        <dbReference type="Proteomes" id="UP000189818"/>
    </source>
</evidence>
<dbReference type="PANTHER" id="PTHR11777">
    <property type="entry name" value="ALANYL-TRNA SYNTHETASE"/>
    <property type="match status" value="1"/>
</dbReference>
<dbReference type="GO" id="GO:0045892">
    <property type="term" value="P:negative regulation of DNA-templated transcription"/>
    <property type="evidence" value="ECO:0007669"/>
    <property type="project" value="TreeGrafter"/>
</dbReference>
<comment type="domain">
    <text evidence="11">Consists of three domains; the N-terminal catalytic domain, the editing domain and the C-terminal C-Ala domain. The editing domain removes incorrectly charged amino acids, while the C-Ala domain, along with tRNA(Ala), serves as a bridge to cooperatively bring together the editing and aminoacylation centers thus stimulating deacylation of misacylated tRNAs.</text>
</comment>
<evidence type="ECO:0000256" key="7">
    <source>
        <dbReference type="ARBA" id="ARBA00022840"/>
    </source>
</evidence>
<dbReference type="InterPro" id="IPR023033">
    <property type="entry name" value="Ala_tRNA_ligase_euk/bac"/>
</dbReference>
<dbReference type="GO" id="GO:0000049">
    <property type="term" value="F:tRNA binding"/>
    <property type="evidence" value="ECO:0007669"/>
    <property type="project" value="UniProtKB-KW"/>
</dbReference>
<organism evidence="14 15">
    <name type="scientific">Rhizorhabdus histidinilytica</name>
    <dbReference type="NCBI Taxonomy" id="439228"/>
    <lineage>
        <taxon>Bacteria</taxon>
        <taxon>Pseudomonadati</taxon>
        <taxon>Pseudomonadota</taxon>
        <taxon>Alphaproteobacteria</taxon>
        <taxon>Sphingomonadales</taxon>
        <taxon>Sphingomonadaceae</taxon>
        <taxon>Rhizorhabdus</taxon>
    </lineage>
</organism>
<feature type="binding site" evidence="11">
    <location>
        <position position="564"/>
    </location>
    <ligand>
        <name>Zn(2+)</name>
        <dbReference type="ChEBI" id="CHEBI:29105"/>
    </ligand>
</feature>
<dbReference type="InterPro" id="IPR018162">
    <property type="entry name" value="Ala-tRNA-ligase_IIc_anticod-bd"/>
</dbReference>
<feature type="region of interest" description="Disordered" evidence="12">
    <location>
        <begin position="851"/>
        <end position="870"/>
    </location>
</feature>
<dbReference type="SUPFAM" id="SSF101353">
    <property type="entry name" value="Putative anticodon-binding domain of alanyl-tRNA synthetase (AlaRS)"/>
    <property type="match status" value="1"/>
</dbReference>
<evidence type="ECO:0000256" key="5">
    <source>
        <dbReference type="ARBA" id="ARBA00022741"/>
    </source>
</evidence>
<keyword evidence="4 11" id="KW-0479">Metal-binding</keyword>
<dbReference type="InterPro" id="IPR050058">
    <property type="entry name" value="Ala-tRNA_ligase"/>
</dbReference>
<dbReference type="Gene3D" id="3.30.930.10">
    <property type="entry name" value="Bira Bifunctional Protein, Domain 2"/>
    <property type="match status" value="1"/>
</dbReference>
<evidence type="ECO:0000256" key="10">
    <source>
        <dbReference type="ARBA" id="ARBA00023146"/>
    </source>
</evidence>
<keyword evidence="8 11" id="KW-0694">RNA-binding</keyword>
<dbReference type="GO" id="GO:0008270">
    <property type="term" value="F:zinc ion binding"/>
    <property type="evidence" value="ECO:0007669"/>
    <property type="project" value="UniProtKB-UniRule"/>
</dbReference>
<dbReference type="HAMAP" id="MF_00036_B">
    <property type="entry name" value="Ala_tRNA_synth_B"/>
    <property type="match status" value="1"/>
</dbReference>
<dbReference type="NCBIfam" id="TIGR00344">
    <property type="entry name" value="alaS"/>
    <property type="match status" value="1"/>
</dbReference>
<dbReference type="Gene3D" id="3.30.980.10">
    <property type="entry name" value="Threonyl-trna Synthetase, Chain A, domain 2"/>
    <property type="match status" value="1"/>
</dbReference>
<dbReference type="AlphaFoldDB" id="A0A1T5F3H8"/>
<comment type="similarity">
    <text evidence="1 11">Belongs to the class-II aminoacyl-tRNA synthetase family.</text>
</comment>
<dbReference type="GO" id="GO:0005524">
    <property type="term" value="F:ATP binding"/>
    <property type="evidence" value="ECO:0007669"/>
    <property type="project" value="UniProtKB-UniRule"/>
</dbReference>
<dbReference type="FunFam" id="3.30.930.10:FF:000004">
    <property type="entry name" value="Alanine--tRNA ligase"/>
    <property type="match status" value="1"/>
</dbReference>
<evidence type="ECO:0000256" key="12">
    <source>
        <dbReference type="SAM" id="MobiDB-lite"/>
    </source>
</evidence>
<keyword evidence="9 11" id="KW-0648">Protein biosynthesis</keyword>
<dbReference type="SMART" id="SM00863">
    <property type="entry name" value="tRNA_SAD"/>
    <property type="match status" value="1"/>
</dbReference>
<comment type="cofactor">
    <cofactor evidence="11">
        <name>Zn(2+)</name>
        <dbReference type="ChEBI" id="CHEBI:29105"/>
    </cofactor>
    <text evidence="11">Binds 1 zinc ion per subunit.</text>
</comment>
<dbReference type="InterPro" id="IPR018163">
    <property type="entry name" value="Thr/Ala-tRNA-synth_IIc_edit"/>
</dbReference>
<dbReference type="SUPFAM" id="SSF50447">
    <property type="entry name" value="Translation proteins"/>
    <property type="match status" value="1"/>
</dbReference>
<dbReference type="PROSITE" id="PS50860">
    <property type="entry name" value="AA_TRNA_LIGASE_II_ALA"/>
    <property type="match status" value="1"/>
</dbReference>
<evidence type="ECO:0000256" key="1">
    <source>
        <dbReference type="ARBA" id="ARBA00008226"/>
    </source>
</evidence>
<dbReference type="OrthoDB" id="9803884at2"/>
<reference evidence="15" key="1">
    <citation type="submission" date="2017-02" db="EMBL/GenBank/DDBJ databases">
        <authorList>
            <person name="Varghese N."/>
            <person name="Submissions S."/>
        </authorList>
    </citation>
    <scope>NUCLEOTIDE SEQUENCE [LARGE SCALE GENOMIC DNA]</scope>
    <source>
        <strain evidence="15">UM2</strain>
    </source>
</reference>
<keyword evidence="7 11" id="KW-0067">ATP-binding</keyword>